<proteinExistence type="predicted"/>
<gene>
    <name evidence="1" type="ORF">ACFOMD_11790</name>
</gene>
<protein>
    <submittedName>
        <fullName evidence="1">HAD family hydrolase</fullName>
    </submittedName>
</protein>
<name>A0ABV7XAU0_9SPHN</name>
<dbReference type="InterPro" id="IPR023214">
    <property type="entry name" value="HAD_sf"/>
</dbReference>
<comment type="caution">
    <text evidence="1">The sequence shown here is derived from an EMBL/GenBank/DDBJ whole genome shotgun (WGS) entry which is preliminary data.</text>
</comment>
<dbReference type="RefSeq" id="WP_380861572.1">
    <property type="nucleotide sequence ID" value="NZ_JBHRXV010000010.1"/>
</dbReference>
<evidence type="ECO:0000313" key="2">
    <source>
        <dbReference type="Proteomes" id="UP001595615"/>
    </source>
</evidence>
<dbReference type="CDD" id="cd02603">
    <property type="entry name" value="HAD_sEH-N_like"/>
    <property type="match status" value="1"/>
</dbReference>
<sequence length="212" mass="23773">MSDALAVHAAAAPTSIVFDVGGVLYDWHPRYLYEKLIDDPARLEDFLSRVVTHEWHFQHDEGRPVAETSAELIARFPEHRELIEAYNPRWLETIPGPIPGMIDLVDEIAAAGIPLYAITNFSHEFWPRFIATAPVFRHFREIVVSGDERMVKPDPRIFALAKARFGVSDGEALFIDDRADNVAASEAAGFVGHVFDGASNLRARLRELRLLG</sequence>
<dbReference type="Pfam" id="PF00702">
    <property type="entry name" value="Hydrolase"/>
    <property type="match status" value="1"/>
</dbReference>
<dbReference type="InterPro" id="IPR036412">
    <property type="entry name" value="HAD-like_sf"/>
</dbReference>
<keyword evidence="1" id="KW-0378">Hydrolase</keyword>
<dbReference type="Proteomes" id="UP001595615">
    <property type="component" value="Unassembled WGS sequence"/>
</dbReference>
<dbReference type="InterPro" id="IPR006439">
    <property type="entry name" value="HAD-SF_hydro_IA"/>
</dbReference>
<dbReference type="SFLD" id="SFLDG01129">
    <property type="entry name" value="C1.5:_HAD__Beta-PGM__Phosphata"/>
    <property type="match status" value="1"/>
</dbReference>
<dbReference type="Gene3D" id="3.40.50.1000">
    <property type="entry name" value="HAD superfamily/HAD-like"/>
    <property type="match status" value="1"/>
</dbReference>
<evidence type="ECO:0000313" key="1">
    <source>
        <dbReference type="EMBL" id="MFC3713260.1"/>
    </source>
</evidence>
<dbReference type="PANTHER" id="PTHR43611">
    <property type="entry name" value="ALPHA-D-GLUCOSE 1-PHOSPHATE PHOSPHATASE"/>
    <property type="match status" value="1"/>
</dbReference>
<reference evidence="2" key="1">
    <citation type="journal article" date="2019" name="Int. J. Syst. Evol. Microbiol.">
        <title>The Global Catalogue of Microorganisms (GCM) 10K type strain sequencing project: providing services to taxonomists for standard genome sequencing and annotation.</title>
        <authorList>
            <consortium name="The Broad Institute Genomics Platform"/>
            <consortium name="The Broad Institute Genome Sequencing Center for Infectious Disease"/>
            <person name="Wu L."/>
            <person name="Ma J."/>
        </authorList>
    </citation>
    <scope>NUCLEOTIDE SEQUENCE [LARGE SCALE GENOMIC DNA]</scope>
    <source>
        <strain evidence="2">KCTC 42644</strain>
    </source>
</reference>
<dbReference type="SFLD" id="SFLDS00003">
    <property type="entry name" value="Haloacid_Dehalogenase"/>
    <property type="match status" value="1"/>
</dbReference>
<dbReference type="SUPFAM" id="SSF56784">
    <property type="entry name" value="HAD-like"/>
    <property type="match status" value="1"/>
</dbReference>
<dbReference type="EMBL" id="JBHRXV010000010">
    <property type="protein sequence ID" value="MFC3713260.1"/>
    <property type="molecule type" value="Genomic_DNA"/>
</dbReference>
<accession>A0ABV7XAU0</accession>
<dbReference type="PANTHER" id="PTHR43611:SF3">
    <property type="entry name" value="FLAVIN MONONUCLEOTIDE HYDROLASE 1, CHLOROPLATIC"/>
    <property type="match status" value="1"/>
</dbReference>
<keyword evidence="2" id="KW-1185">Reference proteome</keyword>
<dbReference type="GO" id="GO:0016787">
    <property type="term" value="F:hydrolase activity"/>
    <property type="evidence" value="ECO:0007669"/>
    <property type="project" value="UniProtKB-KW"/>
</dbReference>
<organism evidence="1 2">
    <name type="scientific">Sphingoaurantiacus capsulatus</name>
    <dbReference type="NCBI Taxonomy" id="1771310"/>
    <lineage>
        <taxon>Bacteria</taxon>
        <taxon>Pseudomonadati</taxon>
        <taxon>Pseudomonadota</taxon>
        <taxon>Alphaproteobacteria</taxon>
        <taxon>Sphingomonadales</taxon>
        <taxon>Sphingosinicellaceae</taxon>
        <taxon>Sphingoaurantiacus</taxon>
    </lineage>
</organism>
<dbReference type="NCBIfam" id="TIGR01509">
    <property type="entry name" value="HAD-SF-IA-v3"/>
    <property type="match status" value="1"/>
</dbReference>